<protein>
    <submittedName>
        <fullName evidence="1">DUF4127 family protein</fullName>
    </submittedName>
</protein>
<reference evidence="2" key="1">
    <citation type="journal article" date="2019" name="Int. J. Syst. Evol. Microbiol.">
        <title>The Global Catalogue of Microorganisms (GCM) 10K type strain sequencing project: providing services to taxonomists for standard genome sequencing and annotation.</title>
        <authorList>
            <consortium name="The Broad Institute Genomics Platform"/>
            <consortium name="The Broad Institute Genome Sequencing Center for Infectious Disease"/>
            <person name="Wu L."/>
            <person name="Ma J."/>
        </authorList>
    </citation>
    <scope>NUCLEOTIDE SEQUENCE [LARGE SCALE GENOMIC DNA]</scope>
    <source>
        <strain evidence="2">CCUG 15531</strain>
    </source>
</reference>
<sequence>MYKIAYIPLDERPCNYDFPSLLTGWDKGTGPSSHSEVNLVRPDLSLMGDKKTPGNTELIWEWLYQEAVDADGLILSIDTLLYGGIIPSRLHDLTLDECRDVLARLSRIKEVNPDVKIYTFNLIMRCPKYSSSDEEPDYYEDWGSEIFQYGRLHHLLSANLASEEDQQQYEELEQQLPKEVVDDYLSRRKINVEVNKLALEYVSNGTIDFMIIPQDDSAPYGWTAIDQQEVRGAIASRNLELDVYMYPGADEVGCTMLARMLNSFKGKRPLVYPVFSSTQGPSVTPLYEDRPLMETLKYQILAAGGLIASSLAEADVALFLNSPVEPMMEAAYQDNLSTKYQVNRNLIDFVEQLEFTVKERNIPCVVADVAFANGSDLGLLKLLKRKNLLFKLAGYAGWNTSSNTLGTCIAQGMFHHVYGSTQTHTDFLALRYVEDAGYCSAVRKNVTNNILPGLGYDYFLVDGKRGKVSEIVLEQLTEFIKENLSDEENELRITDCYMPWSRMFEVGLNVEHNRVGGTGSSSL</sequence>
<organism evidence="1 2">
    <name type="scientific">Fredinandcohnia salidurans</name>
    <dbReference type="NCBI Taxonomy" id="2595041"/>
    <lineage>
        <taxon>Bacteria</taxon>
        <taxon>Bacillati</taxon>
        <taxon>Bacillota</taxon>
        <taxon>Bacilli</taxon>
        <taxon>Bacillales</taxon>
        <taxon>Bacillaceae</taxon>
        <taxon>Fredinandcohnia</taxon>
    </lineage>
</organism>
<dbReference type="RefSeq" id="WP_388039524.1">
    <property type="nucleotide sequence ID" value="NZ_JBHUEK010000025.1"/>
</dbReference>
<dbReference type="Pfam" id="PF13552">
    <property type="entry name" value="DUF4127"/>
    <property type="match status" value="1"/>
</dbReference>
<gene>
    <name evidence="1" type="ORF">ACFSFW_15340</name>
</gene>
<dbReference type="InterPro" id="IPR025394">
    <property type="entry name" value="DUF4127"/>
</dbReference>
<evidence type="ECO:0000313" key="1">
    <source>
        <dbReference type="EMBL" id="MFD1780039.1"/>
    </source>
</evidence>
<evidence type="ECO:0000313" key="2">
    <source>
        <dbReference type="Proteomes" id="UP001597227"/>
    </source>
</evidence>
<proteinExistence type="predicted"/>
<name>A0ABW4MSE5_9BACI</name>
<keyword evidence="2" id="KW-1185">Reference proteome</keyword>
<dbReference type="EMBL" id="JBHUEK010000025">
    <property type="protein sequence ID" value="MFD1780039.1"/>
    <property type="molecule type" value="Genomic_DNA"/>
</dbReference>
<dbReference type="Proteomes" id="UP001597227">
    <property type="component" value="Unassembled WGS sequence"/>
</dbReference>
<accession>A0ABW4MSE5</accession>
<comment type="caution">
    <text evidence="1">The sequence shown here is derived from an EMBL/GenBank/DDBJ whole genome shotgun (WGS) entry which is preliminary data.</text>
</comment>